<sequence length="111" mass="11807">MSVTAGQRVKGALLAGLCAAAARRLGWNVWAIRLLAVVGLLLQPLVVGGGYLALAVGFGWWRNREGAATEAGPEQPEDSPDDTGGLAAANLEARGRRIADLERRFRALERE</sequence>
<keyword evidence="2" id="KW-0812">Transmembrane</keyword>
<keyword evidence="2" id="KW-0472">Membrane</keyword>
<reference evidence="4 5" key="1">
    <citation type="submission" date="2019-09" db="EMBL/GenBank/DDBJ databases">
        <title>Wenzhouxiangella sp. Genome sequencing and assembly.</title>
        <authorList>
            <person name="Zhang R."/>
        </authorList>
    </citation>
    <scope>NUCLEOTIDE SEQUENCE [LARGE SCALE GENOMIC DNA]</scope>
    <source>
        <strain evidence="4 5">W260</strain>
    </source>
</reference>
<feature type="region of interest" description="Disordered" evidence="1">
    <location>
        <begin position="67"/>
        <end position="86"/>
    </location>
</feature>
<feature type="transmembrane region" description="Helical" evidence="2">
    <location>
        <begin position="41"/>
        <end position="61"/>
    </location>
</feature>
<dbReference type="InterPro" id="IPR007168">
    <property type="entry name" value="Phageshock_PspC_N"/>
</dbReference>
<evidence type="ECO:0000256" key="1">
    <source>
        <dbReference type="SAM" id="MobiDB-lite"/>
    </source>
</evidence>
<feature type="domain" description="Phage shock protein PspC N-terminal" evidence="3">
    <location>
        <begin position="10"/>
        <end position="55"/>
    </location>
</feature>
<gene>
    <name evidence="4" type="ORF">F3N42_11345</name>
</gene>
<dbReference type="Proteomes" id="UP000325372">
    <property type="component" value="Unassembled WGS sequence"/>
</dbReference>
<dbReference type="EMBL" id="VYXP01000006">
    <property type="protein sequence ID" value="KAA9130941.1"/>
    <property type="molecule type" value="Genomic_DNA"/>
</dbReference>
<proteinExistence type="predicted"/>
<name>A0A5N0T866_9GAMM</name>
<evidence type="ECO:0000259" key="3">
    <source>
        <dbReference type="Pfam" id="PF04024"/>
    </source>
</evidence>
<evidence type="ECO:0000313" key="4">
    <source>
        <dbReference type="EMBL" id="KAA9130941.1"/>
    </source>
</evidence>
<evidence type="ECO:0000313" key="5">
    <source>
        <dbReference type="Proteomes" id="UP000325372"/>
    </source>
</evidence>
<dbReference type="RefSeq" id="WP_150864579.1">
    <property type="nucleotide sequence ID" value="NZ_VYXP01000006.1"/>
</dbReference>
<organism evidence="4 5">
    <name type="scientific">Marinihelvus fidelis</name>
    <dbReference type="NCBI Taxonomy" id="2613842"/>
    <lineage>
        <taxon>Bacteria</taxon>
        <taxon>Pseudomonadati</taxon>
        <taxon>Pseudomonadota</taxon>
        <taxon>Gammaproteobacteria</taxon>
        <taxon>Chromatiales</taxon>
        <taxon>Wenzhouxiangellaceae</taxon>
        <taxon>Marinihelvus</taxon>
    </lineage>
</organism>
<dbReference type="AlphaFoldDB" id="A0A5N0T866"/>
<protein>
    <submittedName>
        <fullName evidence="4">PspC domain-containing protein</fullName>
    </submittedName>
</protein>
<comment type="caution">
    <text evidence="4">The sequence shown here is derived from an EMBL/GenBank/DDBJ whole genome shotgun (WGS) entry which is preliminary data.</text>
</comment>
<keyword evidence="5" id="KW-1185">Reference proteome</keyword>
<keyword evidence="2" id="KW-1133">Transmembrane helix</keyword>
<evidence type="ECO:0000256" key="2">
    <source>
        <dbReference type="SAM" id="Phobius"/>
    </source>
</evidence>
<dbReference type="Pfam" id="PF04024">
    <property type="entry name" value="PspC"/>
    <property type="match status" value="1"/>
</dbReference>
<accession>A0A5N0T866</accession>